<evidence type="ECO:0000313" key="2">
    <source>
        <dbReference type="Proteomes" id="UP001432046"/>
    </source>
</evidence>
<protein>
    <submittedName>
        <fullName evidence="1">Uncharacterized protein</fullName>
    </submittedName>
</protein>
<keyword evidence="2" id="KW-1185">Reference proteome</keyword>
<sequence length="194" mass="22521">MTESNVLRELTEAVNLRKVGYAKVEKLTTERGLTKQLSLDEPLSANKSASVQLAFWLDARWEVHKPLLEAFRRFQLDPDKPSHWRLLLESFVEVAMKRPGPKNKLVRNKYAELSHHVAQLKHEDRNLESDSEIARRLKSDKRFKAHYSSIALRTLRGHVHALYWGSFEENFREQLKMMEESGFLAPGRAGENNV</sequence>
<dbReference type="RefSeq" id="WP_338834085.1">
    <property type="nucleotide sequence ID" value="NZ_CP147711.1"/>
</dbReference>
<proteinExistence type="predicted"/>
<organism evidence="1 2">
    <name type="scientific">Bradyrhizobium septentrionale</name>
    <dbReference type="NCBI Taxonomy" id="1404411"/>
    <lineage>
        <taxon>Bacteria</taxon>
        <taxon>Pseudomonadati</taxon>
        <taxon>Pseudomonadota</taxon>
        <taxon>Alphaproteobacteria</taxon>
        <taxon>Hyphomicrobiales</taxon>
        <taxon>Nitrobacteraceae</taxon>
        <taxon>Bradyrhizobium</taxon>
    </lineage>
</organism>
<evidence type="ECO:0000313" key="1">
    <source>
        <dbReference type="EMBL" id="WXC80801.1"/>
    </source>
</evidence>
<dbReference type="EMBL" id="CP147711">
    <property type="protein sequence ID" value="WXC80801.1"/>
    <property type="molecule type" value="Genomic_DNA"/>
</dbReference>
<reference evidence="1" key="2">
    <citation type="submission" date="2024-03" db="EMBL/GenBank/DDBJ databases">
        <authorList>
            <person name="Bromfield E.S.P."/>
            <person name="Cloutier S."/>
        </authorList>
    </citation>
    <scope>NUCLEOTIDE SEQUENCE</scope>
    <source>
        <strain evidence="1">5S5</strain>
    </source>
</reference>
<name>A0ABZ2P260_9BRAD</name>
<gene>
    <name evidence="1" type="ORF">WDK88_03915</name>
</gene>
<accession>A0ABZ2P260</accession>
<dbReference type="Proteomes" id="UP001432046">
    <property type="component" value="Chromosome"/>
</dbReference>
<reference evidence="1" key="1">
    <citation type="journal article" date="2021" name="Int. J. Syst. Evol. Microbiol.">
        <title>Bradyrhizobium septentrionale sp. nov. (sv. septentrionale) and Bradyrhizobium quebecense sp. nov. (sv. septentrionale) associated with legumes native to Canada possess rearranged symbiosis genes and numerous insertion sequences.</title>
        <authorList>
            <person name="Bromfield E.S.P."/>
            <person name="Cloutier S."/>
        </authorList>
    </citation>
    <scope>NUCLEOTIDE SEQUENCE</scope>
    <source>
        <strain evidence="1">5S5</strain>
    </source>
</reference>